<comment type="caution">
    <text evidence="2">The sequence shown here is derived from an EMBL/GenBank/DDBJ whole genome shotgun (WGS) entry which is preliminary data.</text>
</comment>
<evidence type="ECO:0000313" key="2">
    <source>
        <dbReference type="EMBL" id="CCH16958.1"/>
    </source>
</evidence>
<name>I0KZG1_9ACTN</name>
<dbReference type="RefSeq" id="WP_007457270.1">
    <property type="nucleotide sequence ID" value="NZ_HF570108.1"/>
</dbReference>
<dbReference type="Proteomes" id="UP000003448">
    <property type="component" value="Unassembled WGS sequence"/>
</dbReference>
<gene>
    <name evidence="2" type="ORF">MILUP08_41875</name>
</gene>
<evidence type="ECO:0000256" key="1">
    <source>
        <dbReference type="SAM" id="MobiDB-lite"/>
    </source>
</evidence>
<protein>
    <submittedName>
        <fullName evidence="2">Uncharacterized protein</fullName>
    </submittedName>
</protein>
<sequence length="203" mass="22033">MFDDLYREPCKWTGTYSRGLWDELLRRLGEIPDAASFEARTKDEQGRLNQPSFLVSAVSDEGCVDLVSTIDDAVANDPGGERALLAAVRDVADLAAPVAVAVALRGSLTDTPLEAALSGCSTDYRKRPGEVLRNYGWLTVLSDEMAERVGGADRLRTSGALVEVEPLAAGGCWRRRLGTSTARSRRPGSSSSSRRCCRRVGRR</sequence>
<evidence type="ECO:0000313" key="3">
    <source>
        <dbReference type="Proteomes" id="UP000003448"/>
    </source>
</evidence>
<dbReference type="EMBL" id="CAIE01000016">
    <property type="protein sequence ID" value="CCH16958.1"/>
    <property type="molecule type" value="Genomic_DNA"/>
</dbReference>
<dbReference type="AlphaFoldDB" id="I0KZG1"/>
<dbReference type="OrthoDB" id="3811887at2"/>
<accession>I0KZG1</accession>
<dbReference type="STRING" id="1150864.MILUP08_41875"/>
<feature type="region of interest" description="Disordered" evidence="1">
    <location>
        <begin position="179"/>
        <end position="203"/>
    </location>
</feature>
<organism evidence="2 3">
    <name type="scientific">Micromonospora lupini str. Lupac 08</name>
    <dbReference type="NCBI Taxonomy" id="1150864"/>
    <lineage>
        <taxon>Bacteria</taxon>
        <taxon>Bacillati</taxon>
        <taxon>Actinomycetota</taxon>
        <taxon>Actinomycetes</taxon>
        <taxon>Micromonosporales</taxon>
        <taxon>Micromonosporaceae</taxon>
        <taxon>Micromonospora</taxon>
    </lineage>
</organism>
<keyword evidence="3" id="KW-1185">Reference proteome</keyword>
<reference evidence="3" key="1">
    <citation type="journal article" date="2012" name="J. Bacteriol.">
        <title>Genome Sequence of Micromonospora lupini Lupac 08, Isolated from Root Nodules of Lupinus angustifolius.</title>
        <authorList>
            <person name="Alonso-Vega P."/>
            <person name="Normand P."/>
            <person name="Bacigalupe R."/>
            <person name="Pujic P."/>
            <person name="Lajus A."/>
            <person name="Vallenet D."/>
            <person name="Carro L."/>
            <person name="Coll P."/>
            <person name="Trujillo M.E."/>
        </authorList>
    </citation>
    <scope>NUCLEOTIDE SEQUENCE [LARGE SCALE GENOMIC DNA]</scope>
    <source>
        <strain evidence="3">Lupac 08</strain>
    </source>
</reference>
<proteinExistence type="predicted"/>